<sequence length="298" mass="32883">MLVSALSPLELFLHARQRDAWGVGCLPAPWQEKGRSGVPTSSNGLHSSGSAVTWHRCSSSAASVWVHLLEACTQESSHRSLSIKAEPPKPWSTSQKGVPTCFSAVSYPVERLQLAPFIFGFHVSAVDSLGKFESLFRGIGCPKHHVVHLHINQFVQSVALAHRKTAFRLRPKVKVELQKLEAEDIIEKVEGPTTWVFPIVFTQKLKQPEEVLICADMCLSNTAITVERHKKPIVNNIVGDAVGIQIVLKDGFLVGLPPDPFGTRVTSHNNVLDHTGLQCYKRHCFGIYSAAKVFQDII</sequence>
<dbReference type="Gene3D" id="3.10.10.10">
    <property type="entry name" value="HIV Type 1 Reverse Transcriptase, subunit A, domain 1"/>
    <property type="match status" value="1"/>
</dbReference>
<dbReference type="InterPro" id="IPR050951">
    <property type="entry name" value="Retrovirus_Pol_polyprotein"/>
</dbReference>
<reference evidence="1" key="1">
    <citation type="journal article" date="2022" name="bioRxiv">
        <title>Sequencing and chromosome-scale assembly of the giantPleurodeles waltlgenome.</title>
        <authorList>
            <person name="Brown T."/>
            <person name="Elewa A."/>
            <person name="Iarovenko S."/>
            <person name="Subramanian E."/>
            <person name="Araus A.J."/>
            <person name="Petzold A."/>
            <person name="Susuki M."/>
            <person name="Suzuki K.-i.T."/>
            <person name="Hayashi T."/>
            <person name="Toyoda A."/>
            <person name="Oliveira C."/>
            <person name="Osipova E."/>
            <person name="Leigh N.D."/>
            <person name="Simon A."/>
            <person name="Yun M.H."/>
        </authorList>
    </citation>
    <scope>NUCLEOTIDE SEQUENCE</scope>
    <source>
        <strain evidence="1">20211129_DDA</strain>
        <tissue evidence="1">Liver</tissue>
    </source>
</reference>
<keyword evidence="2" id="KW-1185">Reference proteome</keyword>
<name>A0AAV7R9L9_PLEWA</name>
<organism evidence="1 2">
    <name type="scientific">Pleurodeles waltl</name>
    <name type="common">Iberian ribbed newt</name>
    <dbReference type="NCBI Taxonomy" id="8319"/>
    <lineage>
        <taxon>Eukaryota</taxon>
        <taxon>Metazoa</taxon>
        <taxon>Chordata</taxon>
        <taxon>Craniata</taxon>
        <taxon>Vertebrata</taxon>
        <taxon>Euteleostomi</taxon>
        <taxon>Amphibia</taxon>
        <taxon>Batrachia</taxon>
        <taxon>Caudata</taxon>
        <taxon>Salamandroidea</taxon>
        <taxon>Salamandridae</taxon>
        <taxon>Pleurodelinae</taxon>
        <taxon>Pleurodeles</taxon>
    </lineage>
</organism>
<comment type="caution">
    <text evidence="1">The sequence shown here is derived from an EMBL/GenBank/DDBJ whole genome shotgun (WGS) entry which is preliminary data.</text>
</comment>
<dbReference type="PANTHER" id="PTHR37984:SF11">
    <property type="entry name" value="INTEGRASE CATALYTIC DOMAIN-CONTAINING PROTEIN"/>
    <property type="match status" value="1"/>
</dbReference>
<protein>
    <submittedName>
        <fullName evidence="1">Uncharacterized protein</fullName>
    </submittedName>
</protein>
<dbReference type="PANTHER" id="PTHR37984">
    <property type="entry name" value="PROTEIN CBG26694"/>
    <property type="match status" value="1"/>
</dbReference>
<evidence type="ECO:0000313" key="2">
    <source>
        <dbReference type="Proteomes" id="UP001066276"/>
    </source>
</evidence>
<gene>
    <name evidence="1" type="ORF">NDU88_001047</name>
</gene>
<evidence type="ECO:0000313" key="1">
    <source>
        <dbReference type="EMBL" id="KAJ1148210.1"/>
    </source>
</evidence>
<dbReference type="EMBL" id="JANPWB010000009">
    <property type="protein sequence ID" value="KAJ1148210.1"/>
    <property type="molecule type" value="Genomic_DNA"/>
</dbReference>
<accession>A0AAV7R9L9</accession>
<dbReference type="AlphaFoldDB" id="A0AAV7R9L9"/>
<dbReference type="Proteomes" id="UP001066276">
    <property type="component" value="Chromosome 5"/>
</dbReference>
<proteinExistence type="predicted"/>